<dbReference type="EMBL" id="PFSC01000155">
    <property type="protein sequence ID" value="PJC30402.1"/>
    <property type="molecule type" value="Genomic_DNA"/>
</dbReference>
<proteinExistence type="predicted"/>
<dbReference type="SUPFAM" id="SSF53901">
    <property type="entry name" value="Thiolase-like"/>
    <property type="match status" value="1"/>
</dbReference>
<evidence type="ECO:0000313" key="2">
    <source>
        <dbReference type="Proteomes" id="UP000231383"/>
    </source>
</evidence>
<dbReference type="Gene3D" id="3.40.47.10">
    <property type="match status" value="1"/>
</dbReference>
<name>A0A2M8EX07_9BACT</name>
<reference evidence="2" key="1">
    <citation type="submission" date="2017-09" db="EMBL/GenBank/DDBJ databases">
        <title>Depth-based differentiation of microbial function through sediment-hosted aquifers and enrichment of novel symbionts in the deep terrestrial subsurface.</title>
        <authorList>
            <person name="Probst A.J."/>
            <person name="Ladd B."/>
            <person name="Jarett J.K."/>
            <person name="Geller-Mcgrath D.E."/>
            <person name="Sieber C.M.K."/>
            <person name="Emerson J.B."/>
            <person name="Anantharaman K."/>
            <person name="Thomas B.C."/>
            <person name="Malmstrom R."/>
            <person name="Stieglmeier M."/>
            <person name="Klingl A."/>
            <person name="Woyke T."/>
            <person name="Ryan C.M."/>
            <person name="Banfield J.F."/>
        </authorList>
    </citation>
    <scope>NUCLEOTIDE SEQUENCE [LARGE SCALE GENOMIC DNA]</scope>
</reference>
<evidence type="ECO:0008006" key="3">
    <source>
        <dbReference type="Google" id="ProtNLM"/>
    </source>
</evidence>
<sequence>MARREFDFGNPSREFDQRLDLLMSREKAQVGGVSMVAGGFGDYYESLEDVIATIPHDYPDREELAASLYGLGFGGGFKNSADLSPTMSQFYERMGLVGAGAVADIMEMKGWDGIDLLIVGSSSANIQVPKMITYELGKKSRTIDNFLMNAQACNSSASAINDACRDPQLSGKRVVVLSEESLSGSAVDPTDFMTRSVFGNLYGGVGFVPGKDIVHIMGQNTMIEQDREGVIRAPAAFRIENKGDIGEPTTLPPWYQIVGDIDSDFLHATSRGVFINLPSAQKLTMNGRKTFNFFSSRVPSIELAVLEEYYSQWFGKDFGGMNLGELGVTVAHMPSFLVHSSKCMQVERGRRKGARENAAYPNFKVPESPWLMDKIGVNNASAATMLVNMTYMAQHNMIIPGIPFLMEGYGAGAAFSTNVMMIR</sequence>
<dbReference type="Proteomes" id="UP000231383">
    <property type="component" value="Unassembled WGS sequence"/>
</dbReference>
<comment type="caution">
    <text evidence="1">The sequence shown here is derived from an EMBL/GenBank/DDBJ whole genome shotgun (WGS) entry which is preliminary data.</text>
</comment>
<dbReference type="InterPro" id="IPR016039">
    <property type="entry name" value="Thiolase-like"/>
</dbReference>
<evidence type="ECO:0000313" key="1">
    <source>
        <dbReference type="EMBL" id="PJC30402.1"/>
    </source>
</evidence>
<accession>A0A2M8EX07</accession>
<dbReference type="GO" id="GO:0016746">
    <property type="term" value="F:acyltransferase activity"/>
    <property type="evidence" value="ECO:0007669"/>
    <property type="project" value="InterPro"/>
</dbReference>
<organism evidence="1 2">
    <name type="scientific">Candidatus Roizmanbacteria bacterium CG_4_9_14_0_2_um_filter_39_13</name>
    <dbReference type="NCBI Taxonomy" id="1974839"/>
    <lineage>
        <taxon>Bacteria</taxon>
        <taxon>Candidatus Roizmaniibacteriota</taxon>
    </lineage>
</organism>
<dbReference type="AlphaFoldDB" id="A0A2M8EX07"/>
<protein>
    <recommendedName>
        <fullName evidence="3">Beta-ketoacyl-[acyl-carrier-protein] synthase III C-terminal domain-containing protein</fullName>
    </recommendedName>
</protein>
<gene>
    <name evidence="1" type="ORF">CO051_05925</name>
</gene>